<dbReference type="GO" id="GO:0016705">
    <property type="term" value="F:oxidoreductase activity, acting on paired donors, with incorporation or reduction of molecular oxygen"/>
    <property type="evidence" value="ECO:0007669"/>
    <property type="project" value="InterPro"/>
</dbReference>
<accession>A0A6J6VBQ6</accession>
<dbReference type="PANTHER" id="PTHR46696:SF1">
    <property type="entry name" value="CYTOCHROME P450 YJIB-RELATED"/>
    <property type="match status" value="1"/>
</dbReference>
<dbReference type="EMBL" id="CAFABA010000180">
    <property type="protein sequence ID" value="CAB4836464.1"/>
    <property type="molecule type" value="Genomic_DNA"/>
</dbReference>
<dbReference type="EMBL" id="CAEZYR010000173">
    <property type="protein sequence ID" value="CAB4769742.1"/>
    <property type="molecule type" value="Genomic_DNA"/>
</dbReference>
<protein>
    <submittedName>
        <fullName evidence="3">Unannotated protein</fullName>
    </submittedName>
</protein>
<dbReference type="PANTHER" id="PTHR46696">
    <property type="entry name" value="P450, PUTATIVE (EUROFUNG)-RELATED"/>
    <property type="match status" value="1"/>
</dbReference>
<dbReference type="AlphaFoldDB" id="A0A6J6VBQ6"/>
<sequence>MPEYDPFAPEVMADPLPCYRALRDAGRTHPLPQYDAWAIPRFDDVWHALQDRDRLSIAEGPIFARDRLVSPNSAAPSTDAQRPLRSFATIDPPTHTRLRRAMPAPFLPRAVATLEADVRAHVRQLLDELVPRGRFDVVADLGSPVAVASTCRLLGLPDTERARLVALVNASTRREPGRSGTSAEGRAAQQGLHRWITEWVGHARGSGGIVDLLAEFDTGDDRPLSDAEIAVQLSTLLVGGTETLPKILAGGLLRLWRHPEQRTALVTDRELGAGAFEEIMRLESVLQWVGRTVLLDTELAGRSMRAGQRVFLLLVSANHDDREFTDPDRFDISRTMPRTLVFGHGVHVCIGTHAARLAGRILLDEVLARVPGYDLDLAGVERPSSEFQVGYTAMPLVC</sequence>
<comment type="similarity">
    <text evidence="1">Belongs to the cytochrome P450 family.</text>
</comment>
<feature type="region of interest" description="Disordered" evidence="2">
    <location>
        <begin position="69"/>
        <end position="90"/>
    </location>
</feature>
<organism evidence="3">
    <name type="scientific">freshwater metagenome</name>
    <dbReference type="NCBI Taxonomy" id="449393"/>
    <lineage>
        <taxon>unclassified sequences</taxon>
        <taxon>metagenomes</taxon>
        <taxon>ecological metagenomes</taxon>
    </lineage>
</organism>
<evidence type="ECO:0000313" key="3">
    <source>
        <dbReference type="EMBL" id="CAB4769742.1"/>
    </source>
</evidence>
<dbReference type="GO" id="GO:0005506">
    <property type="term" value="F:iron ion binding"/>
    <property type="evidence" value="ECO:0007669"/>
    <property type="project" value="InterPro"/>
</dbReference>
<dbReference type="InterPro" id="IPR002397">
    <property type="entry name" value="Cyt_P450_B"/>
</dbReference>
<dbReference type="GO" id="GO:0004497">
    <property type="term" value="F:monooxygenase activity"/>
    <property type="evidence" value="ECO:0007669"/>
    <property type="project" value="InterPro"/>
</dbReference>
<dbReference type="PRINTS" id="PR00359">
    <property type="entry name" value="BP450"/>
</dbReference>
<feature type="compositionally biased region" description="Polar residues" evidence="2">
    <location>
        <begin position="70"/>
        <end position="80"/>
    </location>
</feature>
<dbReference type="InterPro" id="IPR017972">
    <property type="entry name" value="Cyt_P450_CS"/>
</dbReference>
<gene>
    <name evidence="3" type="ORF">UFOPK2754_03030</name>
    <name evidence="4" type="ORF">UFOPK3139_02908</name>
    <name evidence="5" type="ORF">UFOPK3967_00245</name>
</gene>
<dbReference type="EMBL" id="CAFBOS010000008">
    <property type="protein sequence ID" value="CAB4979174.1"/>
    <property type="molecule type" value="Genomic_DNA"/>
</dbReference>
<dbReference type="GO" id="GO:0020037">
    <property type="term" value="F:heme binding"/>
    <property type="evidence" value="ECO:0007669"/>
    <property type="project" value="InterPro"/>
</dbReference>
<evidence type="ECO:0000256" key="1">
    <source>
        <dbReference type="ARBA" id="ARBA00010617"/>
    </source>
</evidence>
<dbReference type="PROSITE" id="PS00086">
    <property type="entry name" value="CYTOCHROME_P450"/>
    <property type="match status" value="1"/>
</dbReference>
<dbReference type="InterPro" id="IPR036396">
    <property type="entry name" value="Cyt_P450_sf"/>
</dbReference>
<dbReference type="Gene3D" id="1.10.630.10">
    <property type="entry name" value="Cytochrome P450"/>
    <property type="match status" value="1"/>
</dbReference>
<dbReference type="InterPro" id="IPR001128">
    <property type="entry name" value="Cyt_P450"/>
</dbReference>
<evidence type="ECO:0000256" key="2">
    <source>
        <dbReference type="SAM" id="MobiDB-lite"/>
    </source>
</evidence>
<reference evidence="3" key="1">
    <citation type="submission" date="2020-05" db="EMBL/GenBank/DDBJ databases">
        <authorList>
            <person name="Chiriac C."/>
            <person name="Salcher M."/>
            <person name="Ghai R."/>
            <person name="Kavagutti S V."/>
        </authorList>
    </citation>
    <scope>NUCLEOTIDE SEQUENCE</scope>
</reference>
<evidence type="ECO:0000313" key="5">
    <source>
        <dbReference type="EMBL" id="CAB4979174.1"/>
    </source>
</evidence>
<name>A0A6J6VBQ6_9ZZZZ</name>
<dbReference type="Pfam" id="PF00067">
    <property type="entry name" value="p450"/>
    <property type="match status" value="1"/>
</dbReference>
<dbReference type="SUPFAM" id="SSF48264">
    <property type="entry name" value="Cytochrome P450"/>
    <property type="match status" value="1"/>
</dbReference>
<evidence type="ECO:0000313" key="4">
    <source>
        <dbReference type="EMBL" id="CAB4836464.1"/>
    </source>
</evidence>
<proteinExistence type="inferred from homology"/>